<dbReference type="OrthoDB" id="4016818at2"/>
<feature type="domain" description="N-acetyltransferase" evidence="1">
    <location>
        <begin position="26"/>
        <end position="156"/>
    </location>
</feature>
<dbReference type="AlphaFoldDB" id="A0A1N6XRI1"/>
<evidence type="ECO:0000259" key="1">
    <source>
        <dbReference type="PROSITE" id="PS51186"/>
    </source>
</evidence>
<proteinExistence type="predicted"/>
<gene>
    <name evidence="2" type="ORF">SAMN05421834_11238</name>
</gene>
<dbReference type="Gene3D" id="3.40.630.30">
    <property type="match status" value="1"/>
</dbReference>
<organism evidence="2 3">
    <name type="scientific">Halanaerobium kushneri</name>
    <dbReference type="NCBI Taxonomy" id="56779"/>
    <lineage>
        <taxon>Bacteria</taxon>
        <taxon>Bacillati</taxon>
        <taxon>Bacillota</taxon>
        <taxon>Clostridia</taxon>
        <taxon>Halanaerobiales</taxon>
        <taxon>Halanaerobiaceae</taxon>
        <taxon>Halanaerobium</taxon>
    </lineage>
</organism>
<dbReference type="InterPro" id="IPR000182">
    <property type="entry name" value="GNAT_dom"/>
</dbReference>
<name>A0A1N6XRI1_9FIRM</name>
<sequence>MSDMLVKLYDLEALENPLKSLKDDEVVIRRAIPPEKNYILSWIRENFSETWVSEADIAMSASPAKIFIAVKEGELLGFACYDTSAKGFFGPTGVGEKARKKGIGTSLLLKSMEALKEDGYAYAVIGDAGPVDYYQKTCSAQVIKGSGKSIYRGMLK</sequence>
<keyword evidence="2" id="KW-0808">Transferase</keyword>
<dbReference type="Pfam" id="PF00583">
    <property type="entry name" value="Acetyltransf_1"/>
    <property type="match status" value="1"/>
</dbReference>
<dbReference type="EMBL" id="FTNC01000012">
    <property type="protein sequence ID" value="SIR04930.1"/>
    <property type="molecule type" value="Genomic_DNA"/>
</dbReference>
<dbReference type="STRING" id="56779.SAMN05421834_11238"/>
<evidence type="ECO:0000313" key="2">
    <source>
        <dbReference type="EMBL" id="SIR04930.1"/>
    </source>
</evidence>
<dbReference type="CDD" id="cd04301">
    <property type="entry name" value="NAT_SF"/>
    <property type="match status" value="1"/>
</dbReference>
<keyword evidence="3" id="KW-1185">Reference proteome</keyword>
<reference evidence="3" key="1">
    <citation type="submission" date="2017-01" db="EMBL/GenBank/DDBJ databases">
        <authorList>
            <person name="Varghese N."/>
            <person name="Submissions S."/>
        </authorList>
    </citation>
    <scope>NUCLEOTIDE SEQUENCE [LARGE SCALE GENOMIC DNA]</scope>
    <source>
        <strain evidence="3">ATCC 700103</strain>
    </source>
</reference>
<dbReference type="SUPFAM" id="SSF55729">
    <property type="entry name" value="Acyl-CoA N-acyltransferases (Nat)"/>
    <property type="match status" value="1"/>
</dbReference>
<dbReference type="Proteomes" id="UP000185669">
    <property type="component" value="Unassembled WGS sequence"/>
</dbReference>
<protein>
    <submittedName>
        <fullName evidence="2">Acetyltransferase (GNAT) family protein</fullName>
    </submittedName>
</protein>
<dbReference type="PROSITE" id="PS51186">
    <property type="entry name" value="GNAT"/>
    <property type="match status" value="1"/>
</dbReference>
<dbReference type="InterPro" id="IPR016181">
    <property type="entry name" value="Acyl_CoA_acyltransferase"/>
</dbReference>
<dbReference type="RefSeq" id="WP_076545211.1">
    <property type="nucleotide sequence ID" value="NZ_FTNC01000012.1"/>
</dbReference>
<dbReference type="GO" id="GO:0016747">
    <property type="term" value="F:acyltransferase activity, transferring groups other than amino-acyl groups"/>
    <property type="evidence" value="ECO:0007669"/>
    <property type="project" value="InterPro"/>
</dbReference>
<accession>A0A1N6XRI1</accession>
<evidence type="ECO:0000313" key="3">
    <source>
        <dbReference type="Proteomes" id="UP000185669"/>
    </source>
</evidence>